<name>K1N3Z7_9LACO</name>
<dbReference type="InterPro" id="IPR027417">
    <property type="entry name" value="P-loop_NTPase"/>
</dbReference>
<dbReference type="HOGENOM" id="CLU_028165_1_0_9"/>
<reference evidence="3 4" key="1">
    <citation type="submission" date="2012-07" db="EMBL/GenBank/DDBJ databases">
        <title>The Genome Sequence of Lactobacillus crispatus FB077-07.</title>
        <authorList>
            <consortium name="The Broad Institute Genome Sequencing Platform"/>
            <person name="Earl A."/>
            <person name="Ward D."/>
            <person name="Feldgarden M."/>
            <person name="Gevers D."/>
            <person name="Saerens B."/>
            <person name="Vaneechoutte M."/>
            <person name="Walker B."/>
            <person name="Young S.K."/>
            <person name="Zeng Q."/>
            <person name="Gargeya S."/>
            <person name="Fitzgerald M."/>
            <person name="Haas B."/>
            <person name="Abouelleil A."/>
            <person name="Alvarado L."/>
            <person name="Arachchi H.M."/>
            <person name="Berlin A.M."/>
            <person name="Chapman S.B."/>
            <person name="Goldberg J."/>
            <person name="Griggs A."/>
            <person name="Gujja S."/>
            <person name="Hansen M."/>
            <person name="Howarth C."/>
            <person name="Imamovic A."/>
            <person name="Larimer J."/>
            <person name="McCowen C."/>
            <person name="Montmayeur A."/>
            <person name="Murphy C."/>
            <person name="Neiman D."/>
            <person name="Pearson M."/>
            <person name="Priest M."/>
            <person name="Roberts A."/>
            <person name="Saif S."/>
            <person name="Shea T."/>
            <person name="Sisk P."/>
            <person name="Sykes S."/>
            <person name="Wortman J."/>
            <person name="Nusbaum C."/>
            <person name="Birren B."/>
        </authorList>
    </citation>
    <scope>NUCLEOTIDE SEQUENCE [LARGE SCALE GENOMIC DNA]</scope>
    <source>
        <strain evidence="3 4">FB077-07</strain>
    </source>
</reference>
<sequence length="490" mass="55944">MIDTALLDEFKKLTVNELKDELAWRSYQKYFELVYPDMTMYPHTKYLCSLLQKIADGEQHFYIISCPPQHGKSLTITKTFPSYYLMIHPEKHVMITAYSQDLYSQFAESNRRLFSLWSQRVPDADHTLRVGKNTAQQFDIVDHRGGFYATSILGGATGMSADLLIVDDPIKNAEEAGSPTIKDKIWNEWLLTFKPRLQRGGSVIVIMTRWQQDDLAGRLLDNSSFNWEEIKLPAIATGLGPGETDVLGRHNGDPLCPDLHSLDELLGNKHDMGSQKFTALYQQSPTIESGNIFKREWVKFYVPDRETQIRLHLTDKDAKILPKHFDTSVQAWDATFKSKENDDFVAGQVWSKRGADLYLRPGWCHKRLSFTETLDAIRVMTRFYPDAVTKLVEDKANGPAIIDALQHEIPGIVAVSPGSDSKEARAASVSPVWESGNIYVPHPKWRPEIEDWLEEIFAFPNAMHDDNVDSMVYAVKRLHDNHSRGPVIRY</sequence>
<feature type="domain" description="Terminase large subunit gp17-like C-terminal" evidence="2">
    <location>
        <begin position="331"/>
        <end position="475"/>
    </location>
</feature>
<dbReference type="Pfam" id="PF17289">
    <property type="entry name" value="Terminase_6C"/>
    <property type="match status" value="1"/>
</dbReference>
<dbReference type="NCBIfam" id="TIGR01630">
    <property type="entry name" value="psiM2_ORF9"/>
    <property type="match status" value="1"/>
</dbReference>
<accession>K1N3Z7</accession>
<dbReference type="Gene3D" id="3.40.50.300">
    <property type="entry name" value="P-loop containing nucleotide triphosphate hydrolases"/>
    <property type="match status" value="1"/>
</dbReference>
<evidence type="ECO:0000313" key="3">
    <source>
        <dbReference type="EMBL" id="EKB63084.1"/>
    </source>
</evidence>
<dbReference type="EMBL" id="AGZG01000104">
    <property type="protein sequence ID" value="EKB63084.1"/>
    <property type="molecule type" value="Genomic_DNA"/>
</dbReference>
<dbReference type="InterPro" id="IPR006517">
    <property type="entry name" value="Phage_terminase_lsu-like_C"/>
</dbReference>
<dbReference type="RefSeq" id="WP_005729739.1">
    <property type="nucleotide sequence ID" value="NZ_JH932274.1"/>
</dbReference>
<dbReference type="AlphaFoldDB" id="K1N3Z7"/>
<evidence type="ECO:0000259" key="2">
    <source>
        <dbReference type="Pfam" id="PF17289"/>
    </source>
</evidence>
<protein>
    <recommendedName>
        <fullName evidence="2">Terminase large subunit gp17-like C-terminal domain-containing protein</fullName>
    </recommendedName>
</protein>
<keyword evidence="1" id="KW-1188">Viral release from host cell</keyword>
<dbReference type="Pfam" id="PF03237">
    <property type="entry name" value="Terminase_6N"/>
    <property type="match status" value="1"/>
</dbReference>
<proteinExistence type="predicted"/>
<dbReference type="InterPro" id="IPR035421">
    <property type="entry name" value="Terminase_6C"/>
</dbReference>
<dbReference type="OrthoDB" id="9771580at2"/>
<gene>
    <name evidence="3" type="ORF">HMPREF9249_02117</name>
</gene>
<comment type="caution">
    <text evidence="3">The sequence shown here is derived from an EMBL/GenBank/DDBJ whole genome shotgun (WGS) entry which is preliminary data.</text>
</comment>
<dbReference type="Proteomes" id="UP000004722">
    <property type="component" value="Unassembled WGS sequence"/>
</dbReference>
<evidence type="ECO:0000256" key="1">
    <source>
        <dbReference type="ARBA" id="ARBA00022612"/>
    </source>
</evidence>
<organism evidence="3 4">
    <name type="scientific">Lactobacillus crispatus FB077-07</name>
    <dbReference type="NCBI Taxonomy" id="883092"/>
    <lineage>
        <taxon>Bacteria</taxon>
        <taxon>Bacillati</taxon>
        <taxon>Bacillota</taxon>
        <taxon>Bacilli</taxon>
        <taxon>Lactobacillales</taxon>
        <taxon>Lactobacillaceae</taxon>
        <taxon>Lactobacillus</taxon>
    </lineage>
</organism>
<dbReference type="PATRIC" id="fig|883092.3.peg.2100"/>
<evidence type="ECO:0000313" key="4">
    <source>
        <dbReference type="Proteomes" id="UP000004722"/>
    </source>
</evidence>